<sequence>MADITLDRLAKVYPGGVRALHDLDLTVRDGEFFALLGPSGCGKSTLLRTIAGLEAASGGTVRIGARDVTELQPGDRDIAMVFQDYALFPHMTVEENIGYPLKIKKVGRAERAAKARQTAEELGLGHLSERRPGQLSGGQQQRAALARAMACHPQVFLFDEPLSNLDARMRLEARTFLKKLQRELGVTTVFVTHDQAEALAMADRLAVMEGGELRQVGTPTEVFRRPASTFVASFIGSTPMNLLPGRVTAEGTVRVAGGELPVPDEAAPLAAAGDEVVYGIRPEYLSWSDSAVDGAVGGTVSVVENLGSAQLVTLEPEDGSSVQVVVPEEREPAPGAPGWALPRADRALLYRDGGLLGARAEAGTAAAPLS</sequence>
<dbReference type="PANTHER" id="PTHR43875">
    <property type="entry name" value="MALTODEXTRIN IMPORT ATP-BINDING PROTEIN MSMX"/>
    <property type="match status" value="1"/>
</dbReference>
<name>A0A1E7K3J9_9ACTN</name>
<dbReference type="Gene3D" id="2.40.50.140">
    <property type="entry name" value="Nucleic acid-binding proteins"/>
    <property type="match status" value="1"/>
</dbReference>
<keyword evidence="6" id="KW-0472">Membrane</keyword>
<dbReference type="CDD" id="cd03301">
    <property type="entry name" value="ABC_MalK_N"/>
    <property type="match status" value="1"/>
</dbReference>
<evidence type="ECO:0000256" key="3">
    <source>
        <dbReference type="ARBA" id="ARBA00022741"/>
    </source>
</evidence>
<gene>
    <name evidence="9" type="ORF">AN217_12495</name>
</gene>
<evidence type="ECO:0000256" key="6">
    <source>
        <dbReference type="ARBA" id="ARBA00023136"/>
    </source>
</evidence>
<dbReference type="InterPro" id="IPR008995">
    <property type="entry name" value="Mo/tungstate-bd_C_term_dom"/>
</dbReference>
<dbReference type="GO" id="GO:0055052">
    <property type="term" value="C:ATP-binding cassette (ABC) transporter complex, substrate-binding subunit-containing"/>
    <property type="evidence" value="ECO:0007669"/>
    <property type="project" value="TreeGrafter"/>
</dbReference>
<feature type="domain" description="ABC transporter" evidence="8">
    <location>
        <begin position="4"/>
        <end position="235"/>
    </location>
</feature>
<dbReference type="FunFam" id="3.40.50.300:FF:000042">
    <property type="entry name" value="Maltose/maltodextrin ABC transporter, ATP-binding protein"/>
    <property type="match status" value="1"/>
</dbReference>
<organism evidence="9 10">
    <name type="scientific">Streptomyces qinglanensis</name>
    <dbReference type="NCBI Taxonomy" id="943816"/>
    <lineage>
        <taxon>Bacteria</taxon>
        <taxon>Bacillati</taxon>
        <taxon>Actinomycetota</taxon>
        <taxon>Actinomycetes</taxon>
        <taxon>Kitasatosporales</taxon>
        <taxon>Streptomycetaceae</taxon>
        <taxon>Streptomyces</taxon>
    </lineage>
</organism>
<keyword evidence="4" id="KW-0067">ATP-binding</keyword>
<protein>
    <submittedName>
        <fullName evidence="9">ABC transporter</fullName>
    </submittedName>
</protein>
<accession>A0A1E7K3J9</accession>
<dbReference type="AlphaFoldDB" id="A0A1E7K3J9"/>
<dbReference type="PROSITE" id="PS00211">
    <property type="entry name" value="ABC_TRANSPORTER_1"/>
    <property type="match status" value="1"/>
</dbReference>
<dbReference type="InterPro" id="IPR040582">
    <property type="entry name" value="OB_MalK-like"/>
</dbReference>
<keyword evidence="1" id="KW-0813">Transport</keyword>
<dbReference type="Pfam" id="PF17912">
    <property type="entry name" value="OB_MalK"/>
    <property type="match status" value="1"/>
</dbReference>
<evidence type="ECO:0000256" key="2">
    <source>
        <dbReference type="ARBA" id="ARBA00022475"/>
    </source>
</evidence>
<comment type="caution">
    <text evidence="9">The sequence shown here is derived from an EMBL/GenBank/DDBJ whole genome shotgun (WGS) entry which is preliminary data.</text>
</comment>
<dbReference type="EMBL" id="LJGV01000022">
    <property type="protein sequence ID" value="OEU98497.1"/>
    <property type="molecule type" value="Genomic_DNA"/>
</dbReference>
<dbReference type="GO" id="GO:0016887">
    <property type="term" value="F:ATP hydrolysis activity"/>
    <property type="evidence" value="ECO:0007669"/>
    <property type="project" value="InterPro"/>
</dbReference>
<dbReference type="Gene3D" id="2.40.50.100">
    <property type="match status" value="1"/>
</dbReference>
<evidence type="ECO:0000256" key="5">
    <source>
        <dbReference type="ARBA" id="ARBA00022967"/>
    </source>
</evidence>
<evidence type="ECO:0000256" key="7">
    <source>
        <dbReference type="SAM" id="MobiDB-lite"/>
    </source>
</evidence>
<keyword evidence="2" id="KW-1003">Cell membrane</keyword>
<evidence type="ECO:0000259" key="8">
    <source>
        <dbReference type="PROSITE" id="PS50893"/>
    </source>
</evidence>
<reference evidence="9 10" key="1">
    <citation type="journal article" date="2016" name="Front. Microbiol.">
        <title>Comparative Genomics Analysis of Streptomyces Species Reveals Their Adaptation to the Marine Environment and Their Diversity at the Genomic Level.</title>
        <authorList>
            <person name="Tian X."/>
            <person name="Zhang Z."/>
            <person name="Yang T."/>
            <person name="Chen M."/>
            <person name="Li J."/>
            <person name="Chen F."/>
            <person name="Yang J."/>
            <person name="Li W."/>
            <person name="Zhang B."/>
            <person name="Zhang Z."/>
            <person name="Wu J."/>
            <person name="Zhang C."/>
            <person name="Long L."/>
            <person name="Xiao J."/>
        </authorList>
    </citation>
    <scope>NUCLEOTIDE SEQUENCE [LARGE SCALE GENOMIC DNA]</scope>
    <source>
        <strain evidence="9 10">SCSIO M10379</strain>
    </source>
</reference>
<dbReference type="SUPFAM" id="SSF52540">
    <property type="entry name" value="P-loop containing nucleoside triphosphate hydrolases"/>
    <property type="match status" value="1"/>
</dbReference>
<keyword evidence="3" id="KW-0547">Nucleotide-binding</keyword>
<dbReference type="InterPro" id="IPR003593">
    <property type="entry name" value="AAA+_ATPase"/>
</dbReference>
<feature type="region of interest" description="Disordered" evidence="7">
    <location>
        <begin position="120"/>
        <end position="141"/>
    </location>
</feature>
<dbReference type="Pfam" id="PF00005">
    <property type="entry name" value="ABC_tran"/>
    <property type="match status" value="1"/>
</dbReference>
<evidence type="ECO:0000256" key="4">
    <source>
        <dbReference type="ARBA" id="ARBA00022840"/>
    </source>
</evidence>
<dbReference type="PROSITE" id="PS50893">
    <property type="entry name" value="ABC_TRANSPORTER_2"/>
    <property type="match status" value="1"/>
</dbReference>
<evidence type="ECO:0000313" key="9">
    <source>
        <dbReference type="EMBL" id="OEU98497.1"/>
    </source>
</evidence>
<dbReference type="PATRIC" id="fig|943816.4.peg.1928"/>
<dbReference type="GO" id="GO:0140359">
    <property type="term" value="F:ABC-type transporter activity"/>
    <property type="evidence" value="ECO:0007669"/>
    <property type="project" value="InterPro"/>
</dbReference>
<dbReference type="SUPFAM" id="SSF50331">
    <property type="entry name" value="MOP-like"/>
    <property type="match status" value="1"/>
</dbReference>
<dbReference type="InterPro" id="IPR027417">
    <property type="entry name" value="P-loop_NTPase"/>
</dbReference>
<dbReference type="RefSeq" id="WP_019355391.1">
    <property type="nucleotide sequence ID" value="NZ_LJGV01000022.1"/>
</dbReference>
<dbReference type="PANTHER" id="PTHR43875:SF15">
    <property type="entry name" value="TREHALOSE IMPORT ATP-BINDING PROTEIN SUGC"/>
    <property type="match status" value="1"/>
</dbReference>
<dbReference type="GO" id="GO:0008643">
    <property type="term" value="P:carbohydrate transport"/>
    <property type="evidence" value="ECO:0007669"/>
    <property type="project" value="InterPro"/>
</dbReference>
<proteinExistence type="predicted"/>
<dbReference type="InterPro" id="IPR017871">
    <property type="entry name" value="ABC_transporter-like_CS"/>
</dbReference>
<keyword evidence="5" id="KW-1278">Translocase</keyword>
<dbReference type="InterPro" id="IPR015855">
    <property type="entry name" value="ABC_transpr_MalK-like"/>
</dbReference>
<dbReference type="InterPro" id="IPR047641">
    <property type="entry name" value="ABC_transpr_MalK/UgpC-like"/>
</dbReference>
<dbReference type="InterPro" id="IPR012340">
    <property type="entry name" value="NA-bd_OB-fold"/>
</dbReference>
<dbReference type="InterPro" id="IPR003439">
    <property type="entry name" value="ABC_transporter-like_ATP-bd"/>
</dbReference>
<evidence type="ECO:0000256" key="1">
    <source>
        <dbReference type="ARBA" id="ARBA00022448"/>
    </source>
</evidence>
<dbReference type="GO" id="GO:0005524">
    <property type="term" value="F:ATP binding"/>
    <property type="evidence" value="ECO:0007669"/>
    <property type="project" value="UniProtKB-KW"/>
</dbReference>
<dbReference type="Gene3D" id="3.40.50.300">
    <property type="entry name" value="P-loop containing nucleotide triphosphate hydrolases"/>
    <property type="match status" value="1"/>
</dbReference>
<dbReference type="Proteomes" id="UP000175829">
    <property type="component" value="Unassembled WGS sequence"/>
</dbReference>
<dbReference type="SMART" id="SM00382">
    <property type="entry name" value="AAA"/>
    <property type="match status" value="1"/>
</dbReference>
<evidence type="ECO:0000313" key="10">
    <source>
        <dbReference type="Proteomes" id="UP000175829"/>
    </source>
</evidence>